<dbReference type="HOGENOM" id="CLU_018058_0_0_1"/>
<feature type="compositionally biased region" description="Low complexity" evidence="1">
    <location>
        <begin position="449"/>
        <end position="460"/>
    </location>
</feature>
<sequence>MSRNVRRKPSTTVKTSRRRGSDTSSSSSLNLSDDDGYSAVEDVSDSEDNDEEDVNAVEEENIMTETFGQSVVSPRPLLFVEEEEEDADEEDGDENGEEDDDHIDNDGSDGASWAGIPDDDDEIDFLPFEDDSAYNSFERHVRFDVPSSSSDSNATETDDDHGDIFPDLFVSANSLDPSFRREIEHDRSDSSESATFWDNYGPYHEHDALDTEDAIAPPSDDDTPVATPALASFPAAFDPTCEPQELEELDGYETDGEGDTTEEDVPDPPMRRKMRRTPSVFNGDDSDSEVDVPLKRQRGQPRIGRFDLDKSNKKPIAVLNPLTRKMMIFTPMHERPLDLSPEQFNLPWHMPADSSPIFSNSANLMFSAMFSSNGLGDLTNNTQTMGPAEAFFPWTRPETSMDDSSCTPSGDDAGEDEAEEGLDLSHFITFGDSDDNESSGDDESKWRESSTPARPTTASSDVSHIKSDTVGAFRRNQIDRKLILSNQATQDSLAFSGPYNYTALKGIRSDRFDTAAVPLTPVRRQKRHMMDFTRSPLEAASTKRKASAEVASQGHKKQRSISDVTSLAI</sequence>
<gene>
    <name evidence="2" type="ORF">S7711_01037</name>
</gene>
<feature type="region of interest" description="Disordered" evidence="1">
    <location>
        <begin position="143"/>
        <end position="227"/>
    </location>
</feature>
<dbReference type="AlphaFoldDB" id="A0A084B476"/>
<feature type="region of interest" description="Disordered" evidence="1">
    <location>
        <begin position="393"/>
        <end position="465"/>
    </location>
</feature>
<feature type="region of interest" description="Disordered" evidence="1">
    <location>
        <begin position="1"/>
        <end position="129"/>
    </location>
</feature>
<feature type="compositionally biased region" description="Acidic residues" evidence="1">
    <location>
        <begin position="32"/>
        <end position="62"/>
    </location>
</feature>
<keyword evidence="3" id="KW-1185">Reference proteome</keyword>
<feature type="compositionally biased region" description="Polar residues" evidence="1">
    <location>
        <begin position="63"/>
        <end position="72"/>
    </location>
</feature>
<feature type="compositionally biased region" description="Acidic residues" evidence="1">
    <location>
        <begin position="80"/>
        <end position="107"/>
    </location>
</feature>
<feature type="compositionally biased region" description="Acidic residues" evidence="1">
    <location>
        <begin position="412"/>
        <end position="422"/>
    </location>
</feature>
<dbReference type="OrthoDB" id="5399183at2759"/>
<accession>A0A084B476</accession>
<feature type="compositionally biased region" description="Polar residues" evidence="1">
    <location>
        <begin position="146"/>
        <end position="155"/>
    </location>
</feature>
<feature type="compositionally biased region" description="Acidic residues" evidence="1">
    <location>
        <begin position="117"/>
        <end position="129"/>
    </location>
</feature>
<feature type="compositionally biased region" description="Acidic residues" evidence="1">
    <location>
        <begin position="251"/>
        <end position="266"/>
    </location>
</feature>
<feature type="compositionally biased region" description="Low complexity" evidence="1">
    <location>
        <begin position="22"/>
        <end position="31"/>
    </location>
</feature>
<feature type="compositionally biased region" description="Acidic residues" evidence="1">
    <location>
        <begin position="432"/>
        <end position="441"/>
    </location>
</feature>
<dbReference type="EMBL" id="KL648095">
    <property type="protein sequence ID" value="KEY72355.1"/>
    <property type="molecule type" value="Genomic_DNA"/>
</dbReference>
<feature type="compositionally biased region" description="Basic and acidic residues" evidence="1">
    <location>
        <begin position="178"/>
        <end position="190"/>
    </location>
</feature>
<protein>
    <submittedName>
        <fullName evidence="2">Uncharacterized protein</fullName>
    </submittedName>
</protein>
<evidence type="ECO:0000256" key="1">
    <source>
        <dbReference type="SAM" id="MobiDB-lite"/>
    </source>
</evidence>
<feature type="region of interest" description="Disordered" evidence="1">
    <location>
        <begin position="536"/>
        <end position="569"/>
    </location>
</feature>
<name>A0A084B476_STACB</name>
<proteinExistence type="predicted"/>
<evidence type="ECO:0000313" key="3">
    <source>
        <dbReference type="Proteomes" id="UP000028045"/>
    </source>
</evidence>
<dbReference type="Proteomes" id="UP000028045">
    <property type="component" value="Unassembled WGS sequence"/>
</dbReference>
<organism evidence="2 3">
    <name type="scientific">Stachybotrys chartarum (strain CBS 109288 / IBT 7711)</name>
    <name type="common">Toxic black mold</name>
    <name type="synonym">Stilbospora chartarum</name>
    <dbReference type="NCBI Taxonomy" id="1280523"/>
    <lineage>
        <taxon>Eukaryota</taxon>
        <taxon>Fungi</taxon>
        <taxon>Dikarya</taxon>
        <taxon>Ascomycota</taxon>
        <taxon>Pezizomycotina</taxon>
        <taxon>Sordariomycetes</taxon>
        <taxon>Hypocreomycetidae</taxon>
        <taxon>Hypocreales</taxon>
        <taxon>Stachybotryaceae</taxon>
        <taxon>Stachybotrys</taxon>
    </lineage>
</organism>
<reference evidence="2 3" key="1">
    <citation type="journal article" date="2014" name="BMC Genomics">
        <title>Comparative genome sequencing reveals chemotype-specific gene clusters in the toxigenic black mold Stachybotrys.</title>
        <authorList>
            <person name="Semeiks J."/>
            <person name="Borek D."/>
            <person name="Otwinowski Z."/>
            <person name="Grishin N.V."/>
        </authorList>
    </citation>
    <scope>NUCLEOTIDE SEQUENCE [LARGE SCALE GENOMIC DNA]</scope>
    <source>
        <strain evidence="3">CBS 109288 / IBT 7711</strain>
    </source>
</reference>
<feature type="region of interest" description="Disordered" evidence="1">
    <location>
        <begin position="251"/>
        <end position="292"/>
    </location>
</feature>
<evidence type="ECO:0000313" key="2">
    <source>
        <dbReference type="EMBL" id="KEY72355.1"/>
    </source>
</evidence>